<evidence type="ECO:0000313" key="2">
    <source>
        <dbReference type="Proteomes" id="UP000198943"/>
    </source>
</evidence>
<accession>A0A1G6KV80</accession>
<protein>
    <submittedName>
        <fullName evidence="1">Uncharacterized protein</fullName>
    </submittedName>
</protein>
<reference evidence="2" key="1">
    <citation type="submission" date="2016-10" db="EMBL/GenBank/DDBJ databases">
        <authorList>
            <person name="Varghese N."/>
            <person name="Submissions S."/>
        </authorList>
    </citation>
    <scope>NUCLEOTIDE SEQUENCE [LARGE SCALE GENOMIC DNA]</scope>
    <source>
        <strain evidence="2">DSM 11005</strain>
    </source>
</reference>
<evidence type="ECO:0000313" key="1">
    <source>
        <dbReference type="EMBL" id="SDC34738.1"/>
    </source>
</evidence>
<proteinExistence type="predicted"/>
<gene>
    <name evidence="1" type="ORF">SAMN04487864_105115</name>
</gene>
<dbReference type="EMBL" id="FMYW01000005">
    <property type="protein sequence ID" value="SDC34738.1"/>
    <property type="molecule type" value="Genomic_DNA"/>
</dbReference>
<dbReference type="AlphaFoldDB" id="A0A1G6KV80"/>
<keyword evidence="2" id="KW-1185">Reference proteome</keyword>
<organism evidence="1 2">
    <name type="scientific">Succiniclasticum ruminis</name>
    <dbReference type="NCBI Taxonomy" id="40841"/>
    <lineage>
        <taxon>Bacteria</taxon>
        <taxon>Bacillati</taxon>
        <taxon>Bacillota</taxon>
        <taxon>Negativicutes</taxon>
        <taxon>Acidaminococcales</taxon>
        <taxon>Acidaminococcaceae</taxon>
        <taxon>Succiniclasticum</taxon>
    </lineage>
</organism>
<dbReference type="Proteomes" id="UP000198943">
    <property type="component" value="Unassembled WGS sequence"/>
</dbReference>
<sequence length="49" mass="5945">MQLHCISQRCIYLIYVEEHVVPEAVRQPRYFCVMRGQKRLLRAVDRRLA</sequence>
<name>A0A1G6KV80_9FIRM</name>